<dbReference type="EMBL" id="CP032157">
    <property type="protein sequence ID" value="AXY73376.1"/>
    <property type="molecule type" value="Genomic_DNA"/>
</dbReference>
<evidence type="ECO:0000313" key="2">
    <source>
        <dbReference type="EMBL" id="AXY73376.1"/>
    </source>
</evidence>
<evidence type="ECO:0000313" key="3">
    <source>
        <dbReference type="Proteomes" id="UP000263900"/>
    </source>
</evidence>
<gene>
    <name evidence="2" type="ORF">D3H65_05015</name>
</gene>
<feature type="region of interest" description="Disordered" evidence="1">
    <location>
        <begin position="1"/>
        <end position="26"/>
    </location>
</feature>
<dbReference type="KEGG" id="pseg:D3H65_05015"/>
<reference evidence="2 3" key="1">
    <citation type="submission" date="2018-09" db="EMBL/GenBank/DDBJ databases">
        <title>Genome sequencing of strain 6GH32-13.</title>
        <authorList>
            <person name="Weon H.-Y."/>
            <person name="Heo J."/>
            <person name="Kwon S.-W."/>
        </authorList>
    </citation>
    <scope>NUCLEOTIDE SEQUENCE [LARGE SCALE GENOMIC DNA]</scope>
    <source>
        <strain evidence="2 3">5GH32-13</strain>
    </source>
</reference>
<evidence type="ECO:0000256" key="1">
    <source>
        <dbReference type="SAM" id="MobiDB-lite"/>
    </source>
</evidence>
<keyword evidence="3" id="KW-1185">Reference proteome</keyword>
<dbReference type="OrthoDB" id="1362641at2"/>
<dbReference type="Proteomes" id="UP000263900">
    <property type="component" value="Chromosome"/>
</dbReference>
<protein>
    <submittedName>
        <fullName evidence="2">Uncharacterized protein</fullName>
    </submittedName>
</protein>
<dbReference type="AlphaFoldDB" id="A0A3B7MK19"/>
<feature type="compositionally biased region" description="Gly residues" evidence="1">
    <location>
        <begin position="10"/>
        <end position="21"/>
    </location>
</feature>
<name>A0A3B7MK19_9BACT</name>
<organism evidence="2 3">
    <name type="scientific">Paraflavitalea soli</name>
    <dbReference type="NCBI Taxonomy" id="2315862"/>
    <lineage>
        <taxon>Bacteria</taxon>
        <taxon>Pseudomonadati</taxon>
        <taxon>Bacteroidota</taxon>
        <taxon>Chitinophagia</taxon>
        <taxon>Chitinophagales</taxon>
        <taxon>Chitinophagaceae</taxon>
        <taxon>Paraflavitalea</taxon>
    </lineage>
</organism>
<accession>A0A3B7MK19</accession>
<proteinExistence type="predicted"/>
<sequence>MGDEEDDSGSGNGNGSGGGSTTGNYWQRNDGQATAYISFSGTVAQSCANGVLTTGTYNASEPSMTFVIQGNTIKFPLKYINNTLLVGVPAQAVNTNNATEYIKSSTFPCNGGGSGSGSGNGSGSGGGSTIPKRGTFKVRVYKPTGDCASNSSWGQGSAFNGTMNAELYKADGTFQSYQNFISSYGPSNSSSNTYWDYTTSNSAVKLNWDLFPNKSSWPTRCSQKGTSTIDYDGQVKQITIMFQ</sequence>